<comment type="caution">
    <text evidence="3">The sequence shown here is derived from an EMBL/GenBank/DDBJ whole genome shotgun (WGS) entry which is preliminary data.</text>
</comment>
<name>A0A2T0UGZ1_9MICO</name>
<reference evidence="3 4" key="1">
    <citation type="submission" date="2018-03" db="EMBL/GenBank/DDBJ databases">
        <title>Genomic Encyclopedia of Archaeal and Bacterial Type Strains, Phase II (KMG-II): from individual species to whole genera.</title>
        <authorList>
            <person name="Goeker M."/>
        </authorList>
    </citation>
    <scope>NUCLEOTIDE SEQUENCE [LARGE SCALE GENOMIC DNA]</scope>
    <source>
        <strain evidence="3 4">ATCC BAA-1496</strain>
    </source>
</reference>
<dbReference type="InterPro" id="IPR027843">
    <property type="entry name" value="DUF4440"/>
</dbReference>
<dbReference type="Gene3D" id="3.10.450.50">
    <property type="match status" value="1"/>
</dbReference>
<proteinExistence type="predicted"/>
<feature type="domain" description="DUF4440" evidence="2">
    <location>
        <begin position="43"/>
        <end position="152"/>
    </location>
</feature>
<organism evidence="3 4">
    <name type="scientific">Knoellia remsis</name>
    <dbReference type="NCBI Taxonomy" id="407159"/>
    <lineage>
        <taxon>Bacteria</taxon>
        <taxon>Bacillati</taxon>
        <taxon>Actinomycetota</taxon>
        <taxon>Actinomycetes</taxon>
        <taxon>Micrococcales</taxon>
        <taxon>Intrasporangiaceae</taxon>
        <taxon>Knoellia</taxon>
    </lineage>
</organism>
<dbReference type="SUPFAM" id="SSF54427">
    <property type="entry name" value="NTF2-like"/>
    <property type="match status" value="1"/>
</dbReference>
<accession>A0A2T0UGZ1</accession>
<evidence type="ECO:0000313" key="4">
    <source>
        <dbReference type="Proteomes" id="UP000237822"/>
    </source>
</evidence>
<feature type="signal peptide" evidence="1">
    <location>
        <begin position="1"/>
        <end position="27"/>
    </location>
</feature>
<dbReference type="InterPro" id="IPR032710">
    <property type="entry name" value="NTF2-like_dom_sf"/>
</dbReference>
<dbReference type="Proteomes" id="UP000237822">
    <property type="component" value="Unassembled WGS sequence"/>
</dbReference>
<dbReference type="AlphaFoldDB" id="A0A2T0UGZ1"/>
<evidence type="ECO:0000313" key="3">
    <source>
        <dbReference type="EMBL" id="PRY57126.1"/>
    </source>
</evidence>
<keyword evidence="1" id="KW-0732">Signal</keyword>
<protein>
    <submittedName>
        <fullName evidence="3">Uncharacterized protein (TIGR02246 family)</fullName>
    </submittedName>
</protein>
<gene>
    <name evidence="3" type="ORF">BCF74_11647</name>
</gene>
<evidence type="ECO:0000259" key="2">
    <source>
        <dbReference type="Pfam" id="PF14534"/>
    </source>
</evidence>
<dbReference type="InterPro" id="IPR011944">
    <property type="entry name" value="Steroid_delta5-4_isomerase"/>
</dbReference>
<dbReference type="OrthoDB" id="129755at2"/>
<keyword evidence="4" id="KW-1185">Reference proteome</keyword>
<sequence>MLTTRHSLAAAVLAAAALLTTAPPVTAAPAEQQATGCARQLEARVDDHLNAITERDLTAYASTLHEDVVLIFPDGSSVEGKDAVVALHDQLFTDGDSWRQDFLDVDSTVSGCRTAWTRVEYTYIAYAPDGTELGRSHALFTLTWTREGGTWLVLADQNTKIS</sequence>
<dbReference type="NCBIfam" id="TIGR02246">
    <property type="entry name" value="SgcJ/EcaC family oxidoreductase"/>
    <property type="match status" value="1"/>
</dbReference>
<dbReference type="RefSeq" id="WP_106297927.1">
    <property type="nucleotide sequence ID" value="NZ_PVTI01000016.1"/>
</dbReference>
<feature type="chain" id="PRO_5015442044" evidence="1">
    <location>
        <begin position="28"/>
        <end position="162"/>
    </location>
</feature>
<evidence type="ECO:0000256" key="1">
    <source>
        <dbReference type="SAM" id="SignalP"/>
    </source>
</evidence>
<dbReference type="EMBL" id="PVTI01000016">
    <property type="protein sequence ID" value="PRY57126.1"/>
    <property type="molecule type" value="Genomic_DNA"/>
</dbReference>
<dbReference type="Pfam" id="PF14534">
    <property type="entry name" value="DUF4440"/>
    <property type="match status" value="1"/>
</dbReference>